<dbReference type="EC" id="2.2.1.-" evidence="2"/>
<evidence type="ECO:0000259" key="1">
    <source>
        <dbReference type="SMART" id="SM00861"/>
    </source>
</evidence>
<keyword evidence="2" id="KW-0808">Transferase</keyword>
<dbReference type="Gene3D" id="3.40.50.920">
    <property type="match status" value="1"/>
</dbReference>
<protein>
    <submittedName>
        <fullName evidence="2">Apulose-4-phosphate transketolase subunit B</fullName>
        <ecNumber evidence="2">2.2.1.-</ecNumber>
    </submittedName>
</protein>
<reference evidence="2 3" key="1">
    <citation type="submission" date="2024-05" db="EMBL/GenBank/DDBJ databases">
        <authorList>
            <consortium name="Candidatus Magnetaquicoccaceae bacterium FCR-1 genome sequencing consortium"/>
            <person name="Shimoshige H."/>
            <person name="Shimamura S."/>
            <person name="Taoka A."/>
            <person name="Kobayashi H."/>
            <person name="Maekawa T."/>
        </authorList>
    </citation>
    <scope>NUCLEOTIDE SEQUENCE [LARGE SCALE GENOMIC DNA]</scope>
    <source>
        <strain evidence="2 3">FCR-1</strain>
    </source>
</reference>
<dbReference type="PANTHER" id="PTHR43825">
    <property type="entry name" value="PYRUVATE DEHYDROGENASE E1 COMPONENT"/>
    <property type="match status" value="1"/>
</dbReference>
<feature type="domain" description="Transketolase-like pyrimidine-binding" evidence="1">
    <location>
        <begin position="1"/>
        <end position="162"/>
    </location>
</feature>
<name>A0ABQ0CA70_9PROT</name>
<sequence length="302" mass="33336">MRNAACASWVNLFRSHPFVFMTGDLGFQALEPLRQAMGERFINAGIAEQNMISVAAGMARHEMLVWVYSIAPFCYARPFEQIRNDLCQHDLPVKIVGNGGGYGYGAMGATHHALEDYGALLTLPNMLAYVPIFASDVDPIVRSMAQSPHPGYLRLGRCEMPTGYQPPAYAPWRRLLAGDGTPALTVGPLTGGLLRVCLTLPPRQRPEIWGLTELPVSACPPPEPFLELLRERKRLVVIEEHVTHGGIGHMLAHALMCLGMPMERFVHVHALGYPSHTYGSQAFHRQECGLDPDNLLKILHIG</sequence>
<organism evidence="2 3">
    <name type="scientific">Candidatus Magnetaquiglobus chichijimensis</name>
    <dbReference type="NCBI Taxonomy" id="3141448"/>
    <lineage>
        <taxon>Bacteria</taxon>
        <taxon>Pseudomonadati</taxon>
        <taxon>Pseudomonadota</taxon>
        <taxon>Magnetococcia</taxon>
        <taxon>Magnetococcales</taxon>
        <taxon>Candidatus Magnetaquicoccaceae</taxon>
        <taxon>Candidatus Magnetaquiglobus</taxon>
    </lineage>
</organism>
<dbReference type="SMART" id="SM00861">
    <property type="entry name" value="Transket_pyr"/>
    <property type="match status" value="1"/>
</dbReference>
<gene>
    <name evidence="2" type="primary">aptB</name>
    <name evidence="2" type="ORF">SIID45300_02121</name>
</gene>
<proteinExistence type="predicted"/>
<dbReference type="InterPro" id="IPR005475">
    <property type="entry name" value="Transketolase-like_Pyr-bd"/>
</dbReference>
<dbReference type="RefSeq" id="WP_420905480.1">
    <property type="nucleotide sequence ID" value="NZ_BAAFGK010000004.1"/>
</dbReference>
<evidence type="ECO:0000313" key="3">
    <source>
        <dbReference type="Proteomes" id="UP001628193"/>
    </source>
</evidence>
<dbReference type="Proteomes" id="UP001628193">
    <property type="component" value="Unassembled WGS sequence"/>
</dbReference>
<dbReference type="PANTHER" id="PTHR43825:SF1">
    <property type="entry name" value="TRANSKETOLASE-LIKE PYRIMIDINE-BINDING DOMAIN-CONTAINING PROTEIN"/>
    <property type="match status" value="1"/>
</dbReference>
<keyword evidence="3" id="KW-1185">Reference proteome</keyword>
<dbReference type="EMBL" id="BAAFGK010000004">
    <property type="protein sequence ID" value="GAB0057789.1"/>
    <property type="molecule type" value="Genomic_DNA"/>
</dbReference>
<dbReference type="CDD" id="cd07033">
    <property type="entry name" value="TPP_PYR_DXS_TK_like"/>
    <property type="match status" value="1"/>
</dbReference>
<dbReference type="InterPro" id="IPR029061">
    <property type="entry name" value="THDP-binding"/>
</dbReference>
<dbReference type="SUPFAM" id="SSF52518">
    <property type="entry name" value="Thiamin diphosphate-binding fold (THDP-binding)"/>
    <property type="match status" value="1"/>
</dbReference>
<dbReference type="GO" id="GO:0016740">
    <property type="term" value="F:transferase activity"/>
    <property type="evidence" value="ECO:0007669"/>
    <property type="project" value="UniProtKB-KW"/>
</dbReference>
<dbReference type="Pfam" id="PF02779">
    <property type="entry name" value="Transket_pyr"/>
    <property type="match status" value="1"/>
</dbReference>
<evidence type="ECO:0000313" key="2">
    <source>
        <dbReference type="EMBL" id="GAB0057789.1"/>
    </source>
</evidence>
<comment type="caution">
    <text evidence="2">The sequence shown here is derived from an EMBL/GenBank/DDBJ whole genome shotgun (WGS) entry which is preliminary data.</text>
</comment>
<dbReference type="Gene3D" id="3.40.50.970">
    <property type="match status" value="1"/>
</dbReference>
<dbReference type="SUPFAM" id="SSF52922">
    <property type="entry name" value="TK C-terminal domain-like"/>
    <property type="match status" value="1"/>
</dbReference>
<accession>A0ABQ0CA70</accession>
<dbReference type="InterPro" id="IPR009014">
    <property type="entry name" value="Transketo_C/PFOR_II"/>
</dbReference>
<dbReference type="InterPro" id="IPR051157">
    <property type="entry name" value="PDH/Transketolase"/>
</dbReference>
<reference evidence="2 3" key="2">
    <citation type="submission" date="2024-09" db="EMBL/GenBank/DDBJ databases">
        <title>Draft genome sequence of Candidatus Magnetaquicoccaceae bacterium FCR-1.</title>
        <authorList>
            <person name="Shimoshige H."/>
            <person name="Shimamura S."/>
            <person name="Taoka A."/>
            <person name="Kobayashi H."/>
            <person name="Maekawa T."/>
        </authorList>
    </citation>
    <scope>NUCLEOTIDE SEQUENCE [LARGE SCALE GENOMIC DNA]</scope>
    <source>
        <strain evidence="2 3">FCR-1</strain>
    </source>
</reference>